<evidence type="ECO:0000256" key="2">
    <source>
        <dbReference type="ARBA" id="ARBA00022552"/>
    </source>
</evidence>
<dbReference type="EC" id="2.1.1.199" evidence="6"/>
<dbReference type="AlphaFoldDB" id="F7YUN4"/>
<dbReference type="eggNOG" id="COG0275">
    <property type="taxonomic scope" value="Bacteria"/>
</dbReference>
<proteinExistence type="inferred from homology"/>
<evidence type="ECO:0000256" key="5">
    <source>
        <dbReference type="ARBA" id="ARBA00022691"/>
    </source>
</evidence>
<evidence type="ECO:0000256" key="4">
    <source>
        <dbReference type="ARBA" id="ARBA00022679"/>
    </source>
</evidence>
<feature type="binding site" evidence="6">
    <location>
        <position position="108"/>
    </location>
    <ligand>
        <name>S-adenosyl-L-methionine</name>
        <dbReference type="ChEBI" id="CHEBI:59789"/>
    </ligand>
</feature>
<dbReference type="NCBIfam" id="TIGR00006">
    <property type="entry name" value="16S rRNA (cytosine(1402)-N(4))-methyltransferase RsmH"/>
    <property type="match status" value="1"/>
</dbReference>
<dbReference type="GO" id="GO:0071424">
    <property type="term" value="F:rRNA (cytosine-N4-)-methyltransferase activity"/>
    <property type="evidence" value="ECO:0007669"/>
    <property type="project" value="UniProtKB-UniRule"/>
</dbReference>
<sequence length="292" mass="33152">METIHVPVMVNEVLQSFKGLNGIFLDCTVGLGGHAEALLKNFQESVVVGLDVDEEALAIAKQRLAEYEKQGRVYLFNCSYVDAVDVLKTLKIDKVVGILMDLGVSTLQLVKSERGFSFLMDGPLDMRMNKNQSLTAYDVVNKWDEDELRRIIFEYGEEKRYARRIASFIVKNRPISSTSELVKVIAKALPPEAKRNRKRHFATKVFQAIRIAVNNELENLKRFLSFAPELLQVGGRIAVISFHSLEDRLVKQAFKTDSRLRVLTKKPMVPSTEEIKNNPKSRSAKLRVAERI</sequence>
<dbReference type="PIRSF" id="PIRSF004486">
    <property type="entry name" value="MraW"/>
    <property type="match status" value="1"/>
</dbReference>
<keyword evidence="8" id="KW-1185">Reference proteome</keyword>
<comment type="catalytic activity">
    <reaction evidence="6">
        <text>cytidine(1402) in 16S rRNA + S-adenosyl-L-methionine = N(4)-methylcytidine(1402) in 16S rRNA + S-adenosyl-L-homocysteine + H(+)</text>
        <dbReference type="Rhea" id="RHEA:42928"/>
        <dbReference type="Rhea" id="RHEA-COMP:10286"/>
        <dbReference type="Rhea" id="RHEA-COMP:10287"/>
        <dbReference type="ChEBI" id="CHEBI:15378"/>
        <dbReference type="ChEBI" id="CHEBI:57856"/>
        <dbReference type="ChEBI" id="CHEBI:59789"/>
        <dbReference type="ChEBI" id="CHEBI:74506"/>
        <dbReference type="ChEBI" id="CHEBI:82748"/>
        <dbReference type="EC" id="2.1.1.199"/>
    </reaction>
</comment>
<comment type="similarity">
    <text evidence="1 6">Belongs to the methyltransferase superfamily. RsmH family.</text>
</comment>
<dbReference type="PANTHER" id="PTHR11265:SF0">
    <property type="entry name" value="12S RRNA N4-METHYLCYTIDINE METHYLTRANSFERASE"/>
    <property type="match status" value="1"/>
</dbReference>
<keyword evidence="4 6" id="KW-0808">Transferase</keyword>
<evidence type="ECO:0000256" key="6">
    <source>
        <dbReference type="HAMAP-Rule" id="MF_01007"/>
    </source>
</evidence>
<protein>
    <recommendedName>
        <fullName evidence="6">Ribosomal RNA small subunit methyltransferase H</fullName>
        <ecNumber evidence="6">2.1.1.199</ecNumber>
    </recommendedName>
    <alternativeName>
        <fullName evidence="6">16S rRNA m(4)C1402 methyltransferase</fullName>
    </alternativeName>
    <alternativeName>
        <fullName evidence="6">rRNA (cytosine-N(4)-)-methyltransferase RsmH</fullName>
    </alternativeName>
</protein>
<keyword evidence="3 6" id="KW-0489">Methyltransferase</keyword>
<dbReference type="Proteomes" id="UP000006804">
    <property type="component" value="Chromosome"/>
</dbReference>
<dbReference type="SUPFAM" id="SSF81799">
    <property type="entry name" value="Putative methyltransferase TM0872, insert domain"/>
    <property type="match status" value="1"/>
</dbReference>
<organism evidence="7 8">
    <name type="scientific">Pseudothermotoga thermarum DSM 5069</name>
    <dbReference type="NCBI Taxonomy" id="688269"/>
    <lineage>
        <taxon>Bacteria</taxon>
        <taxon>Thermotogati</taxon>
        <taxon>Thermotogota</taxon>
        <taxon>Thermotogae</taxon>
        <taxon>Thermotogales</taxon>
        <taxon>Thermotogaceae</taxon>
        <taxon>Pseudothermotoga</taxon>
    </lineage>
</organism>
<evidence type="ECO:0000256" key="3">
    <source>
        <dbReference type="ARBA" id="ARBA00022603"/>
    </source>
</evidence>
<dbReference type="SUPFAM" id="SSF53335">
    <property type="entry name" value="S-adenosyl-L-methionine-dependent methyltransferases"/>
    <property type="match status" value="1"/>
</dbReference>
<comment type="subcellular location">
    <subcellularLocation>
        <location evidence="6">Cytoplasm</location>
    </subcellularLocation>
</comment>
<dbReference type="KEGG" id="tta:Theth_0115"/>
<dbReference type="HOGENOM" id="CLU_038422_3_0_0"/>
<dbReference type="Pfam" id="PF01795">
    <property type="entry name" value="Methyltransf_5"/>
    <property type="match status" value="1"/>
</dbReference>
<dbReference type="RefSeq" id="WP_013931443.1">
    <property type="nucleotide sequence ID" value="NC_015707.1"/>
</dbReference>
<feature type="binding site" evidence="6">
    <location>
        <position position="80"/>
    </location>
    <ligand>
        <name>S-adenosyl-L-methionine</name>
        <dbReference type="ChEBI" id="CHEBI:59789"/>
    </ligand>
</feature>
<keyword evidence="2 6" id="KW-0698">rRNA processing</keyword>
<dbReference type="Gene3D" id="3.40.50.150">
    <property type="entry name" value="Vaccinia Virus protein VP39"/>
    <property type="match status" value="1"/>
</dbReference>
<dbReference type="InterPro" id="IPR002903">
    <property type="entry name" value="RsmH"/>
</dbReference>
<dbReference type="InterPro" id="IPR023397">
    <property type="entry name" value="SAM-dep_MeTrfase_MraW_recog"/>
</dbReference>
<dbReference type="EMBL" id="CP002351">
    <property type="protein sequence ID" value="AEH50219.1"/>
    <property type="molecule type" value="Genomic_DNA"/>
</dbReference>
<evidence type="ECO:0000313" key="7">
    <source>
        <dbReference type="EMBL" id="AEH50219.1"/>
    </source>
</evidence>
<keyword evidence="6" id="KW-0963">Cytoplasm</keyword>
<dbReference type="PANTHER" id="PTHR11265">
    <property type="entry name" value="S-ADENOSYL-METHYLTRANSFERASE MRAW"/>
    <property type="match status" value="1"/>
</dbReference>
<dbReference type="GO" id="GO:0005737">
    <property type="term" value="C:cytoplasm"/>
    <property type="evidence" value="ECO:0007669"/>
    <property type="project" value="UniProtKB-SubCell"/>
</dbReference>
<dbReference type="PATRIC" id="fig|688269.3.peg.116"/>
<feature type="binding site" evidence="6">
    <location>
        <position position="101"/>
    </location>
    <ligand>
        <name>S-adenosyl-L-methionine</name>
        <dbReference type="ChEBI" id="CHEBI:59789"/>
    </ligand>
</feature>
<gene>
    <name evidence="6" type="primary">rsmH</name>
    <name evidence="7" type="ORF">Theth_0115</name>
</gene>
<evidence type="ECO:0000256" key="1">
    <source>
        <dbReference type="ARBA" id="ARBA00010396"/>
    </source>
</evidence>
<reference evidence="7 8" key="1">
    <citation type="submission" date="2010-11" db="EMBL/GenBank/DDBJ databases">
        <title>The complete genome of Thermotoga thermarum DSM 5069.</title>
        <authorList>
            <consortium name="US DOE Joint Genome Institute (JGI-PGF)"/>
            <person name="Lucas S."/>
            <person name="Copeland A."/>
            <person name="Lapidus A."/>
            <person name="Bruce D."/>
            <person name="Goodwin L."/>
            <person name="Pitluck S."/>
            <person name="Kyrpides N."/>
            <person name="Mavromatis K."/>
            <person name="Ivanova N."/>
            <person name="Zeytun A."/>
            <person name="Brettin T."/>
            <person name="Detter J.C."/>
            <person name="Tapia R."/>
            <person name="Han C."/>
            <person name="Land M."/>
            <person name="Hauser L."/>
            <person name="Markowitz V."/>
            <person name="Cheng J.-F."/>
            <person name="Hugenholtz P."/>
            <person name="Woyke T."/>
            <person name="Wu D."/>
            <person name="Spring S."/>
            <person name="Schroeder M."/>
            <person name="Brambilla E."/>
            <person name="Klenk H.-P."/>
            <person name="Eisen J.A."/>
        </authorList>
    </citation>
    <scope>NUCLEOTIDE SEQUENCE [LARGE SCALE GENOMIC DNA]</scope>
    <source>
        <strain evidence="7 8">DSM 5069</strain>
    </source>
</reference>
<feature type="binding site" evidence="6">
    <location>
        <position position="51"/>
    </location>
    <ligand>
        <name>S-adenosyl-L-methionine</name>
        <dbReference type="ChEBI" id="CHEBI:59789"/>
    </ligand>
</feature>
<comment type="function">
    <text evidence="6">Specifically methylates the N4 position of cytidine in position 1402 (C1402) of 16S rRNA.</text>
</comment>
<accession>F7YUN4</accession>
<dbReference type="HAMAP" id="MF_01007">
    <property type="entry name" value="16SrRNA_methyltr_H"/>
    <property type="match status" value="1"/>
</dbReference>
<dbReference type="InterPro" id="IPR029063">
    <property type="entry name" value="SAM-dependent_MTases_sf"/>
</dbReference>
<evidence type="ECO:0000313" key="8">
    <source>
        <dbReference type="Proteomes" id="UP000006804"/>
    </source>
</evidence>
<keyword evidence="5 6" id="KW-0949">S-adenosyl-L-methionine</keyword>
<dbReference type="STRING" id="688269.Theth_0115"/>
<dbReference type="GO" id="GO:0070475">
    <property type="term" value="P:rRNA base methylation"/>
    <property type="evidence" value="ECO:0007669"/>
    <property type="project" value="UniProtKB-UniRule"/>
</dbReference>
<name>F7YUN4_9THEM</name>
<dbReference type="Gene3D" id="1.10.150.170">
    <property type="entry name" value="Putative methyltransferase TM0872, insert domain"/>
    <property type="match status" value="1"/>
</dbReference>
<feature type="binding site" evidence="6">
    <location>
        <begin position="32"/>
        <end position="34"/>
    </location>
    <ligand>
        <name>S-adenosyl-L-methionine</name>
        <dbReference type="ChEBI" id="CHEBI:59789"/>
    </ligand>
</feature>
<dbReference type="OrthoDB" id="9806637at2"/>